<evidence type="ECO:0000313" key="4">
    <source>
        <dbReference type="EMBL" id="MEK8128918.1"/>
    </source>
</evidence>
<dbReference type="SUPFAM" id="SSF46689">
    <property type="entry name" value="Homeodomain-like"/>
    <property type="match status" value="1"/>
</dbReference>
<comment type="caution">
    <text evidence="4">The sequence shown here is derived from an EMBL/GenBank/DDBJ whole genome shotgun (WGS) entry which is preliminary data.</text>
</comment>
<dbReference type="RefSeq" id="WP_341416007.1">
    <property type="nucleotide sequence ID" value="NZ_JBBPCC010000007.1"/>
</dbReference>
<evidence type="ECO:0000313" key="5">
    <source>
        <dbReference type="Proteomes" id="UP001469365"/>
    </source>
</evidence>
<evidence type="ECO:0000256" key="1">
    <source>
        <dbReference type="ARBA" id="ARBA00023125"/>
    </source>
</evidence>
<dbReference type="InterPro" id="IPR009057">
    <property type="entry name" value="Homeodomain-like_sf"/>
</dbReference>
<dbReference type="Pfam" id="PF00440">
    <property type="entry name" value="TetR_N"/>
    <property type="match status" value="1"/>
</dbReference>
<keyword evidence="5" id="KW-1185">Reference proteome</keyword>
<dbReference type="InterPro" id="IPR001647">
    <property type="entry name" value="HTH_TetR"/>
</dbReference>
<sequence>MSVTIHEVIRSAAKLFKERGFLATSIQDIADDCQIAKGSVYKYYSSKEELFAVVFDQCQNRYFELAEQLKQQTHIPPEEMWVRQIMLRLQYFMEYKRILVDFTDFPIHQDARFQPLRQQVRSRLLRWHQTCLIEAYGTGTEPYVWDLAVMYKALLKEFSFWIIHEEKQLSIEEAARYIVDKMNVLRQHMVASASPPLLHEALLEPDLYGDTGAEARAQVMTRLLEEVKHAIPQIPSGDAHRRELKELVSLLEIELSRSEPRPVLLQAMFAYLEKEKELTSLTVQLRSLVRPYSNS</sequence>
<protein>
    <submittedName>
        <fullName evidence="4">TetR/AcrR family transcriptional regulator</fullName>
    </submittedName>
</protein>
<dbReference type="PANTHER" id="PTHR43479">
    <property type="entry name" value="ACREF/ENVCD OPERON REPRESSOR-RELATED"/>
    <property type="match status" value="1"/>
</dbReference>
<feature type="DNA-binding region" description="H-T-H motif" evidence="2">
    <location>
        <begin position="25"/>
        <end position="44"/>
    </location>
</feature>
<name>A0ABU9DJ74_9BACL</name>
<dbReference type="Gene3D" id="1.10.357.10">
    <property type="entry name" value="Tetracycline Repressor, domain 2"/>
    <property type="match status" value="1"/>
</dbReference>
<feature type="domain" description="HTH tetR-type" evidence="3">
    <location>
        <begin position="2"/>
        <end position="62"/>
    </location>
</feature>
<evidence type="ECO:0000259" key="3">
    <source>
        <dbReference type="PROSITE" id="PS50977"/>
    </source>
</evidence>
<organism evidence="4 5">
    <name type="scientific">Paenibacillus filicis</name>
    <dbReference type="NCBI Taxonomy" id="669464"/>
    <lineage>
        <taxon>Bacteria</taxon>
        <taxon>Bacillati</taxon>
        <taxon>Bacillota</taxon>
        <taxon>Bacilli</taxon>
        <taxon>Bacillales</taxon>
        <taxon>Paenibacillaceae</taxon>
        <taxon>Paenibacillus</taxon>
    </lineage>
</organism>
<dbReference type="PROSITE" id="PS50977">
    <property type="entry name" value="HTH_TETR_2"/>
    <property type="match status" value="1"/>
</dbReference>
<proteinExistence type="predicted"/>
<dbReference type="PRINTS" id="PR00455">
    <property type="entry name" value="HTHTETR"/>
</dbReference>
<accession>A0ABU9DJ74</accession>
<dbReference type="EMBL" id="JBBPCC010000007">
    <property type="protein sequence ID" value="MEK8128918.1"/>
    <property type="molecule type" value="Genomic_DNA"/>
</dbReference>
<gene>
    <name evidence="4" type="ORF">WMW72_13520</name>
</gene>
<evidence type="ECO:0000256" key="2">
    <source>
        <dbReference type="PROSITE-ProRule" id="PRU00335"/>
    </source>
</evidence>
<dbReference type="InterPro" id="IPR050624">
    <property type="entry name" value="HTH-type_Tx_Regulator"/>
</dbReference>
<dbReference type="Proteomes" id="UP001469365">
    <property type="component" value="Unassembled WGS sequence"/>
</dbReference>
<keyword evidence="1 2" id="KW-0238">DNA-binding</keyword>
<dbReference type="PANTHER" id="PTHR43479:SF22">
    <property type="entry name" value="TRANSCRIPTIONAL REGULATOR, TETR FAMILY"/>
    <property type="match status" value="1"/>
</dbReference>
<reference evidence="4 5" key="1">
    <citation type="submission" date="2024-04" db="EMBL/GenBank/DDBJ databases">
        <title>draft genome sequnece of Paenibacillus filicis.</title>
        <authorList>
            <person name="Kim D.-U."/>
        </authorList>
    </citation>
    <scope>NUCLEOTIDE SEQUENCE [LARGE SCALE GENOMIC DNA]</scope>
    <source>
        <strain evidence="4 5">KACC14197</strain>
    </source>
</reference>